<proteinExistence type="predicted"/>
<protein>
    <submittedName>
        <fullName evidence="1">Uncharacterized protein</fullName>
    </submittedName>
</protein>
<gene>
    <name evidence="1" type="ORF">SAMN05444851_2297</name>
</gene>
<dbReference type="AlphaFoldDB" id="A0A1I0Q7K6"/>
<sequence>MNISIQQIQNRLNDHLFKDRILDNSFRGFWCEAMVAQALGQRCAIVGDGWFPWDLQIGPLTANFPDRVRVQVKNTARLQPWNLHDGIQSKASFNLTYRNLPKSLRFEERGIPCESRGFLCDAFILCEHPENDPRRANQKDPSQWRFYVLPVRGPNSAVTETEMQYLEGRLAAGSTSASTQRHPRTLAKGIRGRPQIHSIGIAELTLRNLKQALELA</sequence>
<keyword evidence="2" id="KW-1185">Reference proteome</keyword>
<name>A0A1I0Q7K6_9RHOB</name>
<dbReference type="Proteomes" id="UP000199650">
    <property type="component" value="Unassembled WGS sequence"/>
</dbReference>
<evidence type="ECO:0000313" key="1">
    <source>
        <dbReference type="EMBL" id="SEW22802.1"/>
    </source>
</evidence>
<organism evidence="1 2">
    <name type="scientific">Aliiroseovarius sediminilitoris</name>
    <dbReference type="NCBI Taxonomy" id="1173584"/>
    <lineage>
        <taxon>Bacteria</taxon>
        <taxon>Pseudomonadati</taxon>
        <taxon>Pseudomonadota</taxon>
        <taxon>Alphaproteobacteria</taxon>
        <taxon>Rhodobacterales</taxon>
        <taxon>Paracoccaceae</taxon>
        <taxon>Aliiroseovarius</taxon>
    </lineage>
</organism>
<accession>A0A1I0Q7K6</accession>
<reference evidence="1 2" key="1">
    <citation type="submission" date="2016-10" db="EMBL/GenBank/DDBJ databases">
        <authorList>
            <person name="de Groot N.N."/>
        </authorList>
    </citation>
    <scope>NUCLEOTIDE SEQUENCE [LARGE SCALE GENOMIC DNA]</scope>
    <source>
        <strain evidence="1 2">DSM 29439</strain>
    </source>
</reference>
<evidence type="ECO:0000313" key="2">
    <source>
        <dbReference type="Proteomes" id="UP000199650"/>
    </source>
</evidence>
<dbReference type="EMBL" id="FOJB01000001">
    <property type="protein sequence ID" value="SEW22802.1"/>
    <property type="molecule type" value="Genomic_DNA"/>
</dbReference>
<dbReference type="STRING" id="1173584.SAMN05444851_2297"/>